<evidence type="ECO:0000313" key="6">
    <source>
        <dbReference type="EMBL" id="KAK7080070.1"/>
    </source>
</evidence>
<dbReference type="InterPro" id="IPR036770">
    <property type="entry name" value="Ankyrin_rpt-contain_sf"/>
</dbReference>
<feature type="compositionally biased region" description="Acidic residues" evidence="4">
    <location>
        <begin position="642"/>
        <end position="652"/>
    </location>
</feature>
<keyword evidence="2 3" id="KW-0040">ANK repeat</keyword>
<dbReference type="Pfam" id="PF13857">
    <property type="entry name" value="Ank_5"/>
    <property type="match status" value="1"/>
</dbReference>
<keyword evidence="7" id="KW-1185">Reference proteome</keyword>
<feature type="repeat" description="ANK" evidence="3">
    <location>
        <begin position="85"/>
        <end position="117"/>
    </location>
</feature>
<feature type="repeat" description="ANK" evidence="3">
    <location>
        <begin position="118"/>
        <end position="150"/>
    </location>
</feature>
<dbReference type="PANTHER" id="PTHR46680">
    <property type="entry name" value="NF-KAPPA-B INHIBITOR ALPHA"/>
    <property type="match status" value="1"/>
</dbReference>
<dbReference type="AlphaFoldDB" id="A0AAN8X8Z8"/>
<evidence type="ECO:0000256" key="3">
    <source>
        <dbReference type="PROSITE-ProRule" id="PRU00023"/>
    </source>
</evidence>
<evidence type="ECO:0000256" key="1">
    <source>
        <dbReference type="ARBA" id="ARBA00022737"/>
    </source>
</evidence>
<feature type="domain" description="SOCS box" evidence="5">
    <location>
        <begin position="524"/>
        <end position="576"/>
    </location>
</feature>
<dbReference type="InterPro" id="IPR001496">
    <property type="entry name" value="SOCS_box"/>
</dbReference>
<dbReference type="InterPro" id="IPR051070">
    <property type="entry name" value="NF-kappa-B_inhibitor"/>
</dbReference>
<organism evidence="6 7">
    <name type="scientific">Halocaridina rubra</name>
    <name type="common">Hawaiian red shrimp</name>
    <dbReference type="NCBI Taxonomy" id="373956"/>
    <lineage>
        <taxon>Eukaryota</taxon>
        <taxon>Metazoa</taxon>
        <taxon>Ecdysozoa</taxon>
        <taxon>Arthropoda</taxon>
        <taxon>Crustacea</taxon>
        <taxon>Multicrustacea</taxon>
        <taxon>Malacostraca</taxon>
        <taxon>Eumalacostraca</taxon>
        <taxon>Eucarida</taxon>
        <taxon>Decapoda</taxon>
        <taxon>Pleocyemata</taxon>
        <taxon>Caridea</taxon>
        <taxon>Atyoidea</taxon>
        <taxon>Atyidae</taxon>
        <taxon>Halocaridina</taxon>
    </lineage>
</organism>
<dbReference type="EMBL" id="JAXCGZ010006150">
    <property type="protein sequence ID" value="KAK7080070.1"/>
    <property type="molecule type" value="Genomic_DNA"/>
</dbReference>
<protein>
    <recommendedName>
        <fullName evidence="5">SOCS box domain-containing protein</fullName>
    </recommendedName>
</protein>
<feature type="non-terminal residue" evidence="6">
    <location>
        <position position="1"/>
    </location>
</feature>
<dbReference type="SMART" id="SM00248">
    <property type="entry name" value="ANK"/>
    <property type="match status" value="10"/>
</dbReference>
<dbReference type="PROSITE" id="PS50225">
    <property type="entry name" value="SOCS"/>
    <property type="match status" value="1"/>
</dbReference>
<dbReference type="Proteomes" id="UP001381693">
    <property type="component" value="Unassembled WGS sequence"/>
</dbReference>
<evidence type="ECO:0000256" key="4">
    <source>
        <dbReference type="SAM" id="MobiDB-lite"/>
    </source>
</evidence>
<dbReference type="GO" id="GO:0051059">
    <property type="term" value="F:NF-kappaB binding"/>
    <property type="evidence" value="ECO:0007669"/>
    <property type="project" value="TreeGrafter"/>
</dbReference>
<feature type="repeat" description="ANK" evidence="3">
    <location>
        <begin position="15"/>
        <end position="48"/>
    </location>
</feature>
<dbReference type="GO" id="GO:0071356">
    <property type="term" value="P:cellular response to tumor necrosis factor"/>
    <property type="evidence" value="ECO:0007669"/>
    <property type="project" value="TreeGrafter"/>
</dbReference>
<dbReference type="PROSITE" id="PS50297">
    <property type="entry name" value="ANK_REP_REGION"/>
    <property type="match status" value="5"/>
</dbReference>
<gene>
    <name evidence="6" type="ORF">SK128_012287</name>
</gene>
<evidence type="ECO:0000256" key="2">
    <source>
        <dbReference type="ARBA" id="ARBA00023043"/>
    </source>
</evidence>
<feature type="region of interest" description="Disordered" evidence="4">
    <location>
        <begin position="598"/>
        <end position="699"/>
    </location>
</feature>
<dbReference type="Pfam" id="PF12796">
    <property type="entry name" value="Ank_2"/>
    <property type="match status" value="2"/>
</dbReference>
<sequence>ELLHQGYPTNGHDNRGWRPLHEAARGGHVECIRLLLAARDADVDALSYAGVTALHLACLQGPSYVEAVKRLLCAGADPNMKKGDDWERPLPTAVGNNVFDIVKLLVSGGADLNRKDYRNGLPLVVAAEQRNLDIAKFLLERGAKTDESDECGRTVLHFLLLTPVEKDDPLIVPFINLLVENGSSVNEQMLDGTTPLMLAVQMNLAGAVTCLLELGADPNIVKEDGIMALHYAVQFCPDSADAAFCSEDSDVKEDMVILKKIIDHTTKDIVIPSSSEPVRFSIFHLAVEWDVLNALKTLIAAGYPPDAFLQKSSNAALDEEDVYLFCQSPLVVDLGMEIDSPLGFLLSKRLDEKRVEVAKFMIDRGSAIDAVNPKCLPPLVAAVMHQRATYNLSCPGSYIIEYLLQKGVDVMYKIKPSDILPAALHVSSLFNVSAFFALLVHSVPVHKVYTHETLAALSRQYESLSYYNIYPLFPWRVISWLTVVNMFVPQLPSSTKFMFDIKRMVDDEQLANAWNVLDSLIGTPKKLEQLCIITVRKVVGERTNWHNVTEHLEEITLLNEPLPEIIMDLLQYKQVDRKSLYQWPSCSVLPNYLQPASSSDFNSSGNEDHVSFSGEEEEVLRDMVSDEREDEDINERRSDQNSCDDSDSETDSASELYQSEDDNRTNHSPREMNVENEDRSSDEDQLEDKALKRPYFYKK</sequence>
<name>A0AAN8X8Z8_HALRR</name>
<dbReference type="InterPro" id="IPR002110">
    <property type="entry name" value="Ankyrin_rpt"/>
</dbReference>
<feature type="compositionally biased region" description="Basic and acidic residues" evidence="4">
    <location>
        <begin position="661"/>
        <end position="679"/>
    </location>
</feature>
<dbReference type="Gene3D" id="1.25.40.20">
    <property type="entry name" value="Ankyrin repeat-containing domain"/>
    <property type="match status" value="3"/>
</dbReference>
<dbReference type="PANTHER" id="PTHR46680:SF3">
    <property type="entry name" value="NF-KAPPA-B INHIBITOR CACTUS"/>
    <property type="match status" value="1"/>
</dbReference>
<dbReference type="SUPFAM" id="SSF48403">
    <property type="entry name" value="Ankyrin repeat"/>
    <property type="match status" value="2"/>
</dbReference>
<proteinExistence type="predicted"/>
<feature type="repeat" description="ANK" evidence="3">
    <location>
        <begin position="191"/>
        <end position="223"/>
    </location>
</feature>
<keyword evidence="1" id="KW-0677">Repeat</keyword>
<reference evidence="6 7" key="1">
    <citation type="submission" date="2023-11" db="EMBL/GenBank/DDBJ databases">
        <title>Halocaridina rubra genome assembly.</title>
        <authorList>
            <person name="Smith C."/>
        </authorList>
    </citation>
    <scope>NUCLEOTIDE SEQUENCE [LARGE SCALE GENOMIC DNA]</scope>
    <source>
        <strain evidence="6">EP-1</strain>
        <tissue evidence="6">Whole</tissue>
    </source>
</reference>
<dbReference type="PRINTS" id="PR01415">
    <property type="entry name" value="ANKYRIN"/>
</dbReference>
<accession>A0AAN8X8Z8</accession>
<feature type="repeat" description="ANK" evidence="3">
    <location>
        <begin position="49"/>
        <end position="83"/>
    </location>
</feature>
<dbReference type="PROSITE" id="PS50088">
    <property type="entry name" value="ANK_REPEAT"/>
    <property type="match status" value="5"/>
</dbReference>
<evidence type="ECO:0000259" key="5">
    <source>
        <dbReference type="PROSITE" id="PS50225"/>
    </source>
</evidence>
<comment type="caution">
    <text evidence="6">The sequence shown here is derived from an EMBL/GenBank/DDBJ whole genome shotgun (WGS) entry which is preliminary data.</text>
</comment>
<dbReference type="GO" id="GO:0005829">
    <property type="term" value="C:cytosol"/>
    <property type="evidence" value="ECO:0007669"/>
    <property type="project" value="TreeGrafter"/>
</dbReference>
<evidence type="ECO:0000313" key="7">
    <source>
        <dbReference type="Proteomes" id="UP001381693"/>
    </source>
</evidence>